<evidence type="ECO:0000259" key="2">
    <source>
        <dbReference type="Pfam" id="PF13716"/>
    </source>
</evidence>
<organism evidence="3 4">
    <name type="scientific">Symbiodinium pilosum</name>
    <name type="common">Dinoflagellate</name>
    <dbReference type="NCBI Taxonomy" id="2952"/>
    <lineage>
        <taxon>Eukaryota</taxon>
        <taxon>Sar</taxon>
        <taxon>Alveolata</taxon>
        <taxon>Dinophyceae</taxon>
        <taxon>Suessiales</taxon>
        <taxon>Symbiodiniaceae</taxon>
        <taxon>Symbiodinium</taxon>
    </lineage>
</organism>
<feature type="region of interest" description="Disordered" evidence="1">
    <location>
        <begin position="258"/>
        <end position="283"/>
    </location>
</feature>
<gene>
    <name evidence="3" type="primary">gacY</name>
    <name evidence="3" type="ORF">SPIL2461_LOCUS23247</name>
</gene>
<sequence>MDEMAMQKKYVFVYCCLGMDWSAPLLAERLQIAFEILPRKYTKNLKRFYVLHATSSTHVTMWSFYAWLTPQFWDKIQFVNSIETICEDLYPNDDSSQAELRRRFPQVIQRQDALRNGDEPPVNFGVPIRAICNTFGVDFTDKTTGRWYPKLPPAVIFLCEALEREAADEEFGKLFEVDPDALFPLLNTIDHGNPLPRDLDPALLWCCLKVWLDCLPSPLLSFEAMNVLQSREIQRPPEQTAVKTIALHATEAVKARRHAAAEGVLSQSPRQSAQPNFAASQTQ</sequence>
<dbReference type="InterPro" id="IPR001251">
    <property type="entry name" value="CRAL-TRIO_dom"/>
</dbReference>
<dbReference type="EMBL" id="CAJNIZ010048081">
    <property type="protein sequence ID" value="CAE7781716.1"/>
    <property type="molecule type" value="Genomic_DNA"/>
</dbReference>
<feature type="compositionally biased region" description="Polar residues" evidence="1">
    <location>
        <begin position="265"/>
        <end position="283"/>
    </location>
</feature>
<feature type="domain" description="CRAL-TRIO" evidence="2">
    <location>
        <begin position="5"/>
        <end position="111"/>
    </location>
</feature>
<evidence type="ECO:0000313" key="3">
    <source>
        <dbReference type="EMBL" id="CAE7781716.1"/>
    </source>
</evidence>
<reference evidence="3" key="1">
    <citation type="submission" date="2021-02" db="EMBL/GenBank/DDBJ databases">
        <authorList>
            <person name="Dougan E. K."/>
            <person name="Rhodes N."/>
            <person name="Thang M."/>
            <person name="Chan C."/>
        </authorList>
    </citation>
    <scope>NUCLEOTIDE SEQUENCE</scope>
</reference>
<dbReference type="SUPFAM" id="SSF52087">
    <property type="entry name" value="CRAL/TRIO domain"/>
    <property type="match status" value="1"/>
</dbReference>
<evidence type="ECO:0000256" key="1">
    <source>
        <dbReference type="SAM" id="MobiDB-lite"/>
    </source>
</evidence>
<dbReference type="AlphaFoldDB" id="A0A812YLE4"/>
<proteinExistence type="predicted"/>
<dbReference type="SUPFAM" id="SSF48350">
    <property type="entry name" value="GTPase activation domain, GAP"/>
    <property type="match status" value="1"/>
</dbReference>
<evidence type="ECO:0000313" key="4">
    <source>
        <dbReference type="Proteomes" id="UP000649617"/>
    </source>
</evidence>
<protein>
    <submittedName>
        <fullName evidence="3">GacY protein</fullName>
    </submittedName>
</protein>
<dbReference type="Pfam" id="PF13716">
    <property type="entry name" value="CRAL_TRIO_2"/>
    <property type="match status" value="1"/>
</dbReference>
<dbReference type="InterPro" id="IPR008936">
    <property type="entry name" value="Rho_GTPase_activation_prot"/>
</dbReference>
<dbReference type="OrthoDB" id="5390at2759"/>
<accession>A0A812YLE4</accession>
<dbReference type="InterPro" id="IPR036865">
    <property type="entry name" value="CRAL-TRIO_dom_sf"/>
</dbReference>
<dbReference type="Gene3D" id="3.40.525.10">
    <property type="entry name" value="CRAL-TRIO lipid binding domain"/>
    <property type="match status" value="1"/>
</dbReference>
<comment type="caution">
    <text evidence="3">The sequence shown here is derived from an EMBL/GenBank/DDBJ whole genome shotgun (WGS) entry which is preliminary data.</text>
</comment>
<dbReference type="Proteomes" id="UP000649617">
    <property type="component" value="Unassembled WGS sequence"/>
</dbReference>
<keyword evidence="4" id="KW-1185">Reference proteome</keyword>
<name>A0A812YLE4_SYMPI</name>